<comment type="similarity">
    <text evidence="2">Belongs to the CWC25 family.</text>
</comment>
<evidence type="ECO:0000256" key="9">
    <source>
        <dbReference type="SAM" id="MobiDB-lite"/>
    </source>
</evidence>
<protein>
    <submittedName>
        <fullName evidence="11">RNA-splicing factor</fullName>
    </submittedName>
</protein>
<feature type="compositionally biased region" description="Basic and acidic residues" evidence="9">
    <location>
        <begin position="189"/>
        <end position="212"/>
    </location>
</feature>
<keyword evidence="3" id="KW-0507">mRNA processing</keyword>
<dbReference type="EMBL" id="KV460232">
    <property type="protein sequence ID" value="OBT95868.1"/>
    <property type="molecule type" value="Genomic_DNA"/>
</dbReference>
<feature type="coiled-coil region" evidence="8">
    <location>
        <begin position="26"/>
        <end position="58"/>
    </location>
</feature>
<evidence type="ECO:0000259" key="10">
    <source>
        <dbReference type="SMART" id="SM01083"/>
    </source>
</evidence>
<feature type="compositionally biased region" description="Basic residues" evidence="9">
    <location>
        <begin position="213"/>
        <end position="224"/>
    </location>
</feature>
<dbReference type="GO" id="GO:0000398">
    <property type="term" value="P:mRNA splicing, via spliceosome"/>
    <property type="evidence" value="ECO:0007669"/>
    <property type="project" value="TreeGrafter"/>
</dbReference>
<evidence type="ECO:0000256" key="6">
    <source>
        <dbReference type="ARBA" id="ARBA00023187"/>
    </source>
</evidence>
<evidence type="ECO:0000256" key="7">
    <source>
        <dbReference type="ARBA" id="ARBA00023242"/>
    </source>
</evidence>
<evidence type="ECO:0000256" key="4">
    <source>
        <dbReference type="ARBA" id="ARBA00022728"/>
    </source>
</evidence>
<feature type="compositionally biased region" description="Basic residues" evidence="9">
    <location>
        <begin position="253"/>
        <end position="280"/>
    </location>
</feature>
<comment type="subcellular location">
    <subcellularLocation>
        <location evidence="1">Nucleus</location>
    </subcellularLocation>
</comment>
<dbReference type="RefSeq" id="XP_018129601.1">
    <property type="nucleotide sequence ID" value="XM_018275489.2"/>
</dbReference>
<dbReference type="InterPro" id="IPR051376">
    <property type="entry name" value="CWC25_splicing_factor"/>
</dbReference>
<feature type="compositionally biased region" description="Basic and acidic residues" evidence="9">
    <location>
        <begin position="326"/>
        <end position="338"/>
    </location>
</feature>
<evidence type="ECO:0000256" key="2">
    <source>
        <dbReference type="ARBA" id="ARBA00006695"/>
    </source>
</evidence>
<reference evidence="11 12" key="1">
    <citation type="submission" date="2016-03" db="EMBL/GenBank/DDBJ databases">
        <title>Comparative genomics of Pseudogymnoascus destructans, the fungus causing white-nose syndrome of bats.</title>
        <authorList>
            <person name="Palmer J.M."/>
            <person name="Drees K.P."/>
            <person name="Foster J.T."/>
            <person name="Lindner D.L."/>
        </authorList>
    </citation>
    <scope>NUCLEOTIDE SEQUENCE [LARGE SCALE GENOMIC DNA]</scope>
    <source>
        <strain evidence="11 12">UAMH 10579</strain>
    </source>
</reference>
<dbReference type="OrthoDB" id="21123at2759"/>
<evidence type="ECO:0000256" key="3">
    <source>
        <dbReference type="ARBA" id="ARBA00022664"/>
    </source>
</evidence>
<keyword evidence="5 8" id="KW-0175">Coiled coil</keyword>
<dbReference type="PANTHER" id="PTHR16196">
    <property type="entry name" value="CELL CYCLE CONTROL PROTEIN CWF25"/>
    <property type="match status" value="1"/>
</dbReference>
<dbReference type="InterPro" id="IPR022209">
    <property type="entry name" value="CWC25"/>
</dbReference>
<dbReference type="InterPro" id="IPR019339">
    <property type="entry name" value="CIR_N_dom"/>
</dbReference>
<organism evidence="11 12">
    <name type="scientific">Pseudogymnoascus verrucosus</name>
    <dbReference type="NCBI Taxonomy" id="342668"/>
    <lineage>
        <taxon>Eukaryota</taxon>
        <taxon>Fungi</taxon>
        <taxon>Dikarya</taxon>
        <taxon>Ascomycota</taxon>
        <taxon>Pezizomycotina</taxon>
        <taxon>Leotiomycetes</taxon>
        <taxon>Thelebolales</taxon>
        <taxon>Thelebolaceae</taxon>
        <taxon>Pseudogymnoascus</taxon>
    </lineage>
</organism>
<keyword evidence="7" id="KW-0539">Nucleus</keyword>
<dbReference type="Pfam" id="PF10197">
    <property type="entry name" value="Cir_N"/>
    <property type="match status" value="1"/>
</dbReference>
<evidence type="ECO:0000313" key="12">
    <source>
        <dbReference type="Proteomes" id="UP000091956"/>
    </source>
</evidence>
<feature type="region of interest" description="Disordered" evidence="9">
    <location>
        <begin position="161"/>
        <end position="404"/>
    </location>
</feature>
<evidence type="ECO:0000256" key="8">
    <source>
        <dbReference type="SAM" id="Coils"/>
    </source>
</evidence>
<accession>A0A1B8GJ73</accession>
<evidence type="ECO:0000256" key="1">
    <source>
        <dbReference type="ARBA" id="ARBA00004123"/>
    </source>
</evidence>
<dbReference type="Proteomes" id="UP000091956">
    <property type="component" value="Unassembled WGS sequence"/>
</dbReference>
<keyword evidence="12" id="KW-1185">Reference proteome</keyword>
<dbReference type="AlphaFoldDB" id="A0A1B8GJ73"/>
<dbReference type="GO" id="GO:0005684">
    <property type="term" value="C:U2-type spliceosomal complex"/>
    <property type="evidence" value="ECO:0007669"/>
    <property type="project" value="TreeGrafter"/>
</dbReference>
<evidence type="ECO:0000256" key="5">
    <source>
        <dbReference type="ARBA" id="ARBA00023054"/>
    </source>
</evidence>
<feature type="compositionally biased region" description="Basic and acidic residues" evidence="9">
    <location>
        <begin position="380"/>
        <end position="389"/>
    </location>
</feature>
<reference evidence="12" key="2">
    <citation type="journal article" date="2018" name="Nat. Commun.">
        <title>Extreme sensitivity to ultraviolet light in the fungal pathogen causing white-nose syndrome of bats.</title>
        <authorList>
            <person name="Palmer J.M."/>
            <person name="Drees K.P."/>
            <person name="Foster J.T."/>
            <person name="Lindner D.L."/>
        </authorList>
    </citation>
    <scope>NUCLEOTIDE SEQUENCE [LARGE SCALE GENOMIC DNA]</scope>
    <source>
        <strain evidence="12">UAMH 10579</strain>
    </source>
</reference>
<feature type="domain" description="CBF1-interacting co-repressor CIR N-terminal" evidence="10">
    <location>
        <begin position="10"/>
        <end position="46"/>
    </location>
</feature>
<proteinExistence type="inferred from homology"/>
<feature type="compositionally biased region" description="Basic and acidic residues" evidence="9">
    <location>
        <begin position="225"/>
        <end position="252"/>
    </location>
</feature>
<keyword evidence="4" id="KW-0747">Spliceosome</keyword>
<dbReference type="Pfam" id="PF12542">
    <property type="entry name" value="CWC25"/>
    <property type="match status" value="1"/>
</dbReference>
<evidence type="ECO:0000313" key="11">
    <source>
        <dbReference type="EMBL" id="OBT95868.1"/>
    </source>
</evidence>
<dbReference type="PANTHER" id="PTHR16196:SF0">
    <property type="entry name" value="PRE-MRNA-SPLICING FACTOR CWC25 HOMOLOG"/>
    <property type="match status" value="1"/>
</dbReference>
<dbReference type="SMART" id="SM01083">
    <property type="entry name" value="Cir_N"/>
    <property type="match status" value="1"/>
</dbReference>
<dbReference type="STRING" id="342668.A0A1B8GJ73"/>
<keyword evidence="6" id="KW-0508">mRNA splicing</keyword>
<name>A0A1B8GJ73_9PEZI</name>
<gene>
    <name evidence="11" type="primary">CWC25</name>
    <name evidence="11" type="ORF">VE01_06033</name>
</gene>
<dbReference type="GeneID" id="28839419"/>
<feature type="compositionally biased region" description="Basic residues" evidence="9">
    <location>
        <begin position="178"/>
        <end position="188"/>
    </location>
</feature>
<sequence>MGGDLNLKKSWHPVLMSNQKKVWEEEKKALDERKKTELRIKELKEERAKEEIQQKLEAAGSRKRVDRVDWMYQGPSNGQSGTTEEMEGYLLGKRRIDTLIKGNDHKKLEKQASEDSFMALQKANTLKDTAAKVREDPMLAIKRQEQAAYEAMMNDPIKRKQLLAVIGGEPEGKEKTKERKHRHHHRRHHDDASDDRRHKRRRVDDSERDGRSSRHRQSRRRSRSRTPDSRSRSPERGSARGGEKRDSRDESPRRRRQRSVSPRRGRYSRSPSPRRRRHSRSPTPPAGGEARRDRRPSPSRRVSVSPRRRSYSRERSGPKGYPSQQPRRDTYRDRDSRPDGNATGRNGDRPRTSYNAGQPSRPPFRGDDRPRNAAAPSQSVEEREAERQRKLAAMQEDASALDQDREKRLAALAEKEKIDRDADEAARVKSSKYSDKADFVNGMHQKVGSMGLADRIGRGRQGLQRDD</sequence>